<dbReference type="Proteomes" id="UP000636709">
    <property type="component" value="Unassembled WGS sequence"/>
</dbReference>
<reference evidence="5" key="1">
    <citation type="submission" date="2020-07" db="EMBL/GenBank/DDBJ databases">
        <title>Genome sequence and genetic diversity analysis of an under-domesticated orphan crop, white fonio (Digitaria exilis).</title>
        <authorList>
            <person name="Bennetzen J.L."/>
            <person name="Chen S."/>
            <person name="Ma X."/>
            <person name="Wang X."/>
            <person name="Yssel A.E.J."/>
            <person name="Chaluvadi S.R."/>
            <person name="Johnson M."/>
            <person name="Gangashetty P."/>
            <person name="Hamidou F."/>
            <person name="Sanogo M.D."/>
            <person name="Zwaenepoel A."/>
            <person name="Wallace J."/>
            <person name="Van De Peer Y."/>
            <person name="Van Deynze A."/>
        </authorList>
    </citation>
    <scope>NUCLEOTIDE SEQUENCE</scope>
    <source>
        <tissue evidence="5">Leaves</tissue>
    </source>
</reference>
<evidence type="ECO:0000256" key="1">
    <source>
        <dbReference type="ARBA" id="ARBA00022670"/>
    </source>
</evidence>
<evidence type="ECO:0000256" key="2">
    <source>
        <dbReference type="ARBA" id="ARBA00022801"/>
    </source>
</evidence>
<dbReference type="SUPFAM" id="SSF50630">
    <property type="entry name" value="Acid proteases"/>
    <property type="match status" value="1"/>
</dbReference>
<dbReference type="Gene3D" id="2.40.70.10">
    <property type="entry name" value="Acid Proteases"/>
    <property type="match status" value="1"/>
</dbReference>
<evidence type="ECO:0000256" key="3">
    <source>
        <dbReference type="SAM" id="SignalP"/>
    </source>
</evidence>
<dbReference type="PANTHER" id="PTHR47967:SF134">
    <property type="entry name" value="XYLANASE INHIBITOR C-TERMINAL DOMAIN-CONTAINING PROTEIN"/>
    <property type="match status" value="1"/>
</dbReference>
<dbReference type="AlphaFoldDB" id="A0A835KI81"/>
<keyword evidence="1" id="KW-0645">Protease</keyword>
<comment type="caution">
    <text evidence="5">The sequence shown here is derived from an EMBL/GenBank/DDBJ whole genome shotgun (WGS) entry which is preliminary data.</text>
</comment>
<feature type="chain" id="PRO_5032859576" description="Xylanase inhibitor C-terminal domain-containing protein" evidence="3">
    <location>
        <begin position="28"/>
        <end position="391"/>
    </location>
</feature>
<feature type="domain" description="Xylanase inhibitor C-terminal" evidence="4">
    <location>
        <begin position="196"/>
        <end position="354"/>
    </location>
</feature>
<dbReference type="GO" id="GO:0008233">
    <property type="term" value="F:peptidase activity"/>
    <property type="evidence" value="ECO:0007669"/>
    <property type="project" value="UniProtKB-KW"/>
</dbReference>
<keyword evidence="2" id="KW-0378">Hydrolase</keyword>
<name>A0A835KI81_9POAL</name>
<accession>A0A835KI81</accession>
<dbReference type="Pfam" id="PF14541">
    <property type="entry name" value="TAXi_C"/>
    <property type="match status" value="1"/>
</dbReference>
<dbReference type="GO" id="GO:0006508">
    <property type="term" value="P:proteolysis"/>
    <property type="evidence" value="ECO:0007669"/>
    <property type="project" value="UniProtKB-KW"/>
</dbReference>
<dbReference type="InterPro" id="IPR051708">
    <property type="entry name" value="Plant_Aspart_Prot_A1"/>
</dbReference>
<dbReference type="PANTHER" id="PTHR47967">
    <property type="entry name" value="OS07G0603500 PROTEIN-RELATED"/>
    <property type="match status" value="1"/>
</dbReference>
<dbReference type="GO" id="GO:0005576">
    <property type="term" value="C:extracellular region"/>
    <property type="evidence" value="ECO:0007669"/>
    <property type="project" value="TreeGrafter"/>
</dbReference>
<protein>
    <recommendedName>
        <fullName evidence="4">Xylanase inhibitor C-terminal domain-containing protein</fullName>
    </recommendedName>
</protein>
<evidence type="ECO:0000259" key="4">
    <source>
        <dbReference type="Pfam" id="PF14541"/>
    </source>
</evidence>
<gene>
    <name evidence="5" type="ORF">HU200_019566</name>
</gene>
<dbReference type="EMBL" id="JACEFO010001646">
    <property type="protein sequence ID" value="KAF8727065.1"/>
    <property type="molecule type" value="Genomic_DNA"/>
</dbReference>
<keyword evidence="3" id="KW-0732">Signal</keyword>
<keyword evidence="6" id="KW-1185">Reference proteome</keyword>
<feature type="signal peptide" evidence="3">
    <location>
        <begin position="1"/>
        <end position="27"/>
    </location>
</feature>
<organism evidence="5 6">
    <name type="scientific">Digitaria exilis</name>
    <dbReference type="NCBI Taxonomy" id="1010633"/>
    <lineage>
        <taxon>Eukaryota</taxon>
        <taxon>Viridiplantae</taxon>
        <taxon>Streptophyta</taxon>
        <taxon>Embryophyta</taxon>
        <taxon>Tracheophyta</taxon>
        <taxon>Spermatophyta</taxon>
        <taxon>Magnoliopsida</taxon>
        <taxon>Liliopsida</taxon>
        <taxon>Poales</taxon>
        <taxon>Poaceae</taxon>
        <taxon>PACMAD clade</taxon>
        <taxon>Panicoideae</taxon>
        <taxon>Panicodae</taxon>
        <taxon>Paniceae</taxon>
        <taxon>Anthephorinae</taxon>
        <taxon>Digitaria</taxon>
    </lineage>
</organism>
<dbReference type="InterPro" id="IPR021109">
    <property type="entry name" value="Peptidase_aspartic_dom_sf"/>
</dbReference>
<evidence type="ECO:0000313" key="5">
    <source>
        <dbReference type="EMBL" id="KAF8727065.1"/>
    </source>
</evidence>
<dbReference type="OrthoDB" id="721300at2759"/>
<sequence>MARLFSVSCGPLPVLLLLLLASVPIMALPWGSAVEVLGEHSREFFKPAEKLALHALREMKAPEDFIKGVKTGFKTCKTLKKLQGVIEKRNLGPSGTTIAIGIKFPTGGYSTIPILMADITATDHGLCGPKVAVGLPQPGPSSWAVVAFGYGGELSKTFPMFSYQVAADGRAVVRLPTAAPQGNTIPFHTNTNGDGRYYVEVTGIWVGKQVVWTSTELGFRPHGTGGVYVYLSTMVPYTYLENGVYVRLREALRLQIYGLNRGAMPTSLGPTDKLCYKRTYLTWVPPMAILFGGNAVMELRQDNVWYTDQGSDTVCLAILPTTDPSSPDQASVLGSWLQTDRMMTIDVTHGTLTFVAPSAAAAGATAISVSCNLVCLLFLSVSLLASRLLPV</sequence>
<proteinExistence type="predicted"/>
<evidence type="ECO:0000313" key="6">
    <source>
        <dbReference type="Proteomes" id="UP000636709"/>
    </source>
</evidence>
<dbReference type="InterPro" id="IPR032799">
    <property type="entry name" value="TAXi_C"/>
</dbReference>